<reference evidence="2" key="1">
    <citation type="submission" date="2018-09" db="EMBL/GenBank/DDBJ databases">
        <authorList>
            <person name="Zhu H."/>
        </authorList>
    </citation>
    <scope>NUCLEOTIDE SEQUENCE [LARGE SCALE GENOMIC DNA]</scope>
    <source>
        <strain evidence="2">K1R23-30</strain>
    </source>
</reference>
<sequence length="167" mass="19188">MQRAEIEEMDQKKDFHNLMASLWRYMDVALPLGQCNEVYTVTFDNQVEVHFLNTLPGRLDMIAEAGILNNKQAAQPLLDLLELNHPPYNVNVDQDTGAVMVWTRQELATLDCSQLIEIISVLMARVQQAKLCIEYRHAQSVLSPAPNHHRMILIKERKKHTDTGLRN</sequence>
<keyword evidence="2" id="KW-1185">Reference proteome</keyword>
<organism evidence="1 2">
    <name type="scientific">Noviherbaspirillum saxi</name>
    <dbReference type="NCBI Taxonomy" id="2320863"/>
    <lineage>
        <taxon>Bacteria</taxon>
        <taxon>Pseudomonadati</taxon>
        <taxon>Pseudomonadota</taxon>
        <taxon>Betaproteobacteria</taxon>
        <taxon>Burkholderiales</taxon>
        <taxon>Oxalobacteraceae</taxon>
        <taxon>Noviherbaspirillum</taxon>
    </lineage>
</organism>
<dbReference type="AlphaFoldDB" id="A0A3A3FFJ0"/>
<dbReference type="SUPFAM" id="SSF69635">
    <property type="entry name" value="Type III secretory system chaperone-like"/>
    <property type="match status" value="1"/>
</dbReference>
<name>A0A3A3FFJ0_9BURK</name>
<proteinExistence type="predicted"/>
<gene>
    <name evidence="1" type="ORF">D3871_26000</name>
</gene>
<evidence type="ECO:0008006" key="3">
    <source>
        <dbReference type="Google" id="ProtNLM"/>
    </source>
</evidence>
<comment type="caution">
    <text evidence="1">The sequence shown here is derived from an EMBL/GenBank/DDBJ whole genome shotgun (WGS) entry which is preliminary data.</text>
</comment>
<dbReference type="InterPro" id="IPR010261">
    <property type="entry name" value="Tir_chaperone"/>
</dbReference>
<protein>
    <recommendedName>
        <fullName evidence="3">Tir chaperone protein (CesT) family protein</fullName>
    </recommendedName>
</protein>
<dbReference type="Gene3D" id="3.30.1460.10">
    <property type="match status" value="1"/>
</dbReference>
<accession>A0A3A3FFJ0</accession>
<evidence type="ECO:0000313" key="2">
    <source>
        <dbReference type="Proteomes" id="UP000265955"/>
    </source>
</evidence>
<evidence type="ECO:0000313" key="1">
    <source>
        <dbReference type="EMBL" id="RJF92101.1"/>
    </source>
</evidence>
<dbReference type="Pfam" id="PF05932">
    <property type="entry name" value="CesT"/>
    <property type="match status" value="1"/>
</dbReference>
<dbReference type="GO" id="GO:0030254">
    <property type="term" value="P:protein secretion by the type III secretion system"/>
    <property type="evidence" value="ECO:0007669"/>
    <property type="project" value="InterPro"/>
</dbReference>
<dbReference type="Proteomes" id="UP000265955">
    <property type="component" value="Unassembled WGS sequence"/>
</dbReference>
<dbReference type="EMBL" id="QYUO01000003">
    <property type="protein sequence ID" value="RJF92101.1"/>
    <property type="molecule type" value="Genomic_DNA"/>
</dbReference>